<gene>
    <name evidence="6" type="ordered locus">Namu_2011</name>
</gene>
<dbReference type="RefSeq" id="WP_015747293.1">
    <property type="nucleotide sequence ID" value="NC_013235.1"/>
</dbReference>
<dbReference type="InterPro" id="IPR016166">
    <property type="entry name" value="FAD-bd_PCMH"/>
</dbReference>
<dbReference type="Pfam" id="PF13183">
    <property type="entry name" value="Fer4_8"/>
    <property type="match status" value="1"/>
</dbReference>
<organism evidence="6 7">
    <name type="scientific">Nakamurella multipartita (strain ATCC 700099 / DSM 44233 / CIP 104796 / JCM 9543 / NBRC 105858 / Y-104)</name>
    <name type="common">Microsphaera multipartita</name>
    <dbReference type="NCBI Taxonomy" id="479431"/>
    <lineage>
        <taxon>Bacteria</taxon>
        <taxon>Bacillati</taxon>
        <taxon>Actinomycetota</taxon>
        <taxon>Actinomycetes</taxon>
        <taxon>Nakamurellales</taxon>
        <taxon>Nakamurellaceae</taxon>
        <taxon>Nakamurella</taxon>
    </lineage>
</organism>
<dbReference type="GO" id="GO:1903457">
    <property type="term" value="P:lactate catabolic process"/>
    <property type="evidence" value="ECO:0007669"/>
    <property type="project" value="TreeGrafter"/>
</dbReference>
<dbReference type="eggNOG" id="COG0277">
    <property type="taxonomic scope" value="Bacteria"/>
</dbReference>
<dbReference type="HOGENOM" id="CLU_010756_0_0_11"/>
<dbReference type="PANTHER" id="PTHR11748">
    <property type="entry name" value="D-LACTATE DEHYDROGENASE"/>
    <property type="match status" value="1"/>
</dbReference>
<reference evidence="6 7" key="2">
    <citation type="journal article" date="2010" name="Stand. Genomic Sci.">
        <title>Complete genome sequence of Nakamurella multipartita type strain (Y-104).</title>
        <authorList>
            <person name="Tice H."/>
            <person name="Mayilraj S."/>
            <person name="Sims D."/>
            <person name="Lapidus A."/>
            <person name="Nolan M."/>
            <person name="Lucas S."/>
            <person name="Glavina Del Rio T."/>
            <person name="Copeland A."/>
            <person name="Cheng J.F."/>
            <person name="Meincke L."/>
            <person name="Bruce D."/>
            <person name="Goodwin L."/>
            <person name="Pitluck S."/>
            <person name="Ivanova N."/>
            <person name="Mavromatis K."/>
            <person name="Ovchinnikova G."/>
            <person name="Pati A."/>
            <person name="Chen A."/>
            <person name="Palaniappan K."/>
            <person name="Land M."/>
            <person name="Hauser L."/>
            <person name="Chang Y.J."/>
            <person name="Jeffries C.D."/>
            <person name="Detter J.C."/>
            <person name="Brettin T."/>
            <person name="Rohde M."/>
            <person name="Goker M."/>
            <person name="Bristow J."/>
            <person name="Eisen J.A."/>
            <person name="Markowitz V."/>
            <person name="Hugenholtz P."/>
            <person name="Kyrpides N.C."/>
            <person name="Klenk H.P."/>
            <person name="Chen F."/>
        </authorList>
    </citation>
    <scope>NUCLEOTIDE SEQUENCE [LARGE SCALE GENOMIC DNA]</scope>
    <source>
        <strain evidence="7">ATCC 700099 / DSM 44233 / CIP 104796 / JCM 9543 / NBRC 105858 / Y-104</strain>
    </source>
</reference>
<dbReference type="InterPro" id="IPR004017">
    <property type="entry name" value="Cys_rich_dom"/>
</dbReference>
<dbReference type="Proteomes" id="UP000002218">
    <property type="component" value="Chromosome"/>
</dbReference>
<comment type="cofactor">
    <cofactor evidence="1">
        <name>FAD</name>
        <dbReference type="ChEBI" id="CHEBI:57692"/>
    </cofactor>
</comment>
<sequence>MTDPAVSAMSWPREPDPDAGAVAQELRRAGVPVETGTRRRAEYSSDAGNYRVVAGAIAFPRHVDEVQLAVAACHRTGTPLVVRGAGTSIAGNAIGSGLVLDLSRHLHRVRSIDPDAATAVVDPGAVLDTISAAARPYGLTFGPDPSTHSRATIGGSIGNNACGAHAMSAGRTGDQVVDLDVVGIDGERFTAGAGLAGPFTEPLRALVGGDLATVRTEFGRFRRQVSGYALEHLLPENGLHVGRFLAGTEGTLAVILGATVSLVPVPAATALVVLGYPDMPAAADAVPALLPFAPRAIEGIDARMVDVVRRRRGRAAVPVLPRGAGWLFVEVQGESAAAAVAAATSLVRAARAVDHVVVSGPAAAALWRIREDGAGLGGRTPGGAPAWPGWEDAAVPPGRLGDYLRAFESLLADHRLDALVYGHFGDGCVHARIDFPFGARPGIFREFVEAAADVVVSFGGSLSGEHGDGRARSELLPRMYSTRAIELFGAVKHLFDPQSLLNPGVLVDPAPLDADLRVPRAGPLPARMFALPADRNDLGIAAHRCVGVGKCRADTTATGGVMCPSYLATRDEKDSTRARARVLQEAANGGLVAGLAAPEVLESLDLCLSCKGCSVDCPAGVDMATYKAEVLHQRYRGRLRPASHYALGWLPRTARIVARFPRLTNGLLGFRPLARAIKAAGGIDQRRPLPRFADRTFRSWFAARPLAPGDPVLLFVDTFTDHFAPEVGQAAVAVLEDAGVSVRVTDKPVCCGLTWISTGQLDGARRQLGRALQALDATGDIPIIGLEPSCTAVLRADAVELMAPADVARAERIAARTRTLAEFLGSLPSWTPPDLSGVVGVAQTHCHHHAVMGWDADRELLDRAGAQVRSVGGCCGLAGNFGVERGHYEVSVAVAQTALLPALQAAGDDAAVLADGFSCRLQLDQVAGRRGRHLAEVLAHGHDGRHF</sequence>
<dbReference type="SUPFAM" id="SSF46548">
    <property type="entry name" value="alpha-helical ferredoxin"/>
    <property type="match status" value="1"/>
</dbReference>
<dbReference type="SUPFAM" id="SSF56176">
    <property type="entry name" value="FAD-binding/transporter-associated domain-like"/>
    <property type="match status" value="1"/>
</dbReference>
<name>C8XI26_NAKMY</name>
<evidence type="ECO:0000259" key="5">
    <source>
        <dbReference type="PROSITE" id="PS51387"/>
    </source>
</evidence>
<accession>C8XI26</accession>
<dbReference type="Pfam" id="PF02754">
    <property type="entry name" value="CCG"/>
    <property type="match status" value="1"/>
</dbReference>
<dbReference type="Pfam" id="PF02913">
    <property type="entry name" value="FAD-oxidase_C"/>
    <property type="match status" value="1"/>
</dbReference>
<keyword evidence="4 6" id="KW-0560">Oxidoreductase</keyword>
<dbReference type="InterPro" id="IPR016169">
    <property type="entry name" value="FAD-bd_PCMH_sub2"/>
</dbReference>
<dbReference type="eggNOG" id="COG0247">
    <property type="taxonomic scope" value="Bacteria"/>
</dbReference>
<keyword evidence="2" id="KW-0285">Flavoprotein</keyword>
<dbReference type="PROSITE" id="PS51387">
    <property type="entry name" value="FAD_PCMH"/>
    <property type="match status" value="1"/>
</dbReference>
<reference evidence="7" key="1">
    <citation type="submission" date="2009-09" db="EMBL/GenBank/DDBJ databases">
        <title>The complete genome of Nakamurella multipartita DSM 44233.</title>
        <authorList>
            <consortium name="US DOE Joint Genome Institute (JGI-PGF)"/>
            <person name="Lucas S."/>
            <person name="Copeland A."/>
            <person name="Lapidus A."/>
            <person name="Glavina del Rio T."/>
            <person name="Dalin E."/>
            <person name="Tice H."/>
            <person name="Bruce D."/>
            <person name="Goodwin L."/>
            <person name="Pitluck S."/>
            <person name="Kyrpides N."/>
            <person name="Mavromatis K."/>
            <person name="Ivanova N."/>
            <person name="Ovchinnikova G."/>
            <person name="Sims D."/>
            <person name="Meincke L."/>
            <person name="Brettin T."/>
            <person name="Detter J.C."/>
            <person name="Han C."/>
            <person name="Larimer F."/>
            <person name="Land M."/>
            <person name="Hauser L."/>
            <person name="Markowitz V."/>
            <person name="Cheng J.-F."/>
            <person name="Hugenholtz P."/>
            <person name="Woyke T."/>
            <person name="Wu D."/>
            <person name="Klenk H.-P."/>
            <person name="Eisen J.A."/>
        </authorList>
    </citation>
    <scope>NUCLEOTIDE SEQUENCE [LARGE SCALE GENOMIC DNA]</scope>
    <source>
        <strain evidence="7">ATCC 700099 / DSM 44233 / CIP 104796 / JCM 9543 / NBRC 105858 / Y-104</strain>
    </source>
</reference>
<dbReference type="GO" id="GO:0071949">
    <property type="term" value="F:FAD binding"/>
    <property type="evidence" value="ECO:0007669"/>
    <property type="project" value="InterPro"/>
</dbReference>
<evidence type="ECO:0000256" key="3">
    <source>
        <dbReference type="ARBA" id="ARBA00022827"/>
    </source>
</evidence>
<dbReference type="InterPro" id="IPR036318">
    <property type="entry name" value="FAD-bd_PCMH-like_sf"/>
</dbReference>
<keyword evidence="7" id="KW-1185">Reference proteome</keyword>
<keyword evidence="3" id="KW-0274">FAD</keyword>
<evidence type="ECO:0000256" key="1">
    <source>
        <dbReference type="ARBA" id="ARBA00001974"/>
    </source>
</evidence>
<dbReference type="AlphaFoldDB" id="C8XI26"/>
<dbReference type="KEGG" id="nml:Namu_2011"/>
<evidence type="ECO:0000313" key="6">
    <source>
        <dbReference type="EMBL" id="ACV78395.1"/>
    </source>
</evidence>
<dbReference type="PANTHER" id="PTHR11748:SF119">
    <property type="entry name" value="D-2-HYDROXYGLUTARATE DEHYDROGENASE"/>
    <property type="match status" value="1"/>
</dbReference>
<dbReference type="Gene3D" id="3.30.70.2740">
    <property type="match status" value="1"/>
</dbReference>
<dbReference type="EMBL" id="CP001737">
    <property type="protein sequence ID" value="ACV78395.1"/>
    <property type="molecule type" value="Genomic_DNA"/>
</dbReference>
<proteinExistence type="predicted"/>
<dbReference type="Gene3D" id="1.10.45.10">
    <property type="entry name" value="Vanillyl-alcohol Oxidase, Chain A, domain 4"/>
    <property type="match status" value="1"/>
</dbReference>
<dbReference type="GO" id="GO:0004458">
    <property type="term" value="F:D-lactate dehydrogenase (cytochrome) activity"/>
    <property type="evidence" value="ECO:0007669"/>
    <property type="project" value="UniProtKB-EC"/>
</dbReference>
<dbReference type="Pfam" id="PF01565">
    <property type="entry name" value="FAD_binding_4"/>
    <property type="match status" value="1"/>
</dbReference>
<dbReference type="SUPFAM" id="SSF55103">
    <property type="entry name" value="FAD-linked oxidases, C-terminal domain"/>
    <property type="match status" value="1"/>
</dbReference>
<dbReference type="Gene3D" id="3.30.465.10">
    <property type="match status" value="1"/>
</dbReference>
<dbReference type="InterPro" id="IPR006094">
    <property type="entry name" value="Oxid_FAD_bind_N"/>
</dbReference>
<evidence type="ECO:0000256" key="2">
    <source>
        <dbReference type="ARBA" id="ARBA00022630"/>
    </source>
</evidence>
<dbReference type="InterPro" id="IPR016164">
    <property type="entry name" value="FAD-linked_Oxase-like_C"/>
</dbReference>
<feature type="domain" description="FAD-binding PCMH-type" evidence="5">
    <location>
        <begin position="50"/>
        <end position="265"/>
    </location>
</feature>
<protein>
    <submittedName>
        <fullName evidence="6">D-lactate dehydrogenase (Cytochrome)</fullName>
        <ecNumber evidence="6">1.1.2.4</ecNumber>
    </submittedName>
</protein>
<evidence type="ECO:0000256" key="4">
    <source>
        <dbReference type="ARBA" id="ARBA00023002"/>
    </source>
</evidence>
<dbReference type="STRING" id="479431.Namu_2011"/>
<dbReference type="InterPro" id="IPR016171">
    <property type="entry name" value="Vanillyl_alc_oxidase_C-sub2"/>
</dbReference>
<dbReference type="InParanoid" id="C8XI26"/>
<dbReference type="InterPro" id="IPR004113">
    <property type="entry name" value="FAD-bd_oxidored_4_C"/>
</dbReference>
<evidence type="ECO:0000313" key="7">
    <source>
        <dbReference type="Proteomes" id="UP000002218"/>
    </source>
</evidence>
<dbReference type="InterPro" id="IPR017896">
    <property type="entry name" value="4Fe4S_Fe-S-bd"/>
</dbReference>
<dbReference type="GO" id="GO:0008720">
    <property type="term" value="F:D-lactate dehydrogenase (NAD+) activity"/>
    <property type="evidence" value="ECO:0007669"/>
    <property type="project" value="TreeGrafter"/>
</dbReference>
<dbReference type="EC" id="1.1.2.4" evidence="6"/>